<gene>
    <name evidence="1" type="ORF">OCU04_005830</name>
</gene>
<dbReference type="Proteomes" id="UP001152300">
    <property type="component" value="Unassembled WGS sequence"/>
</dbReference>
<organism evidence="1 2">
    <name type="scientific">Sclerotinia nivalis</name>
    <dbReference type="NCBI Taxonomy" id="352851"/>
    <lineage>
        <taxon>Eukaryota</taxon>
        <taxon>Fungi</taxon>
        <taxon>Dikarya</taxon>
        <taxon>Ascomycota</taxon>
        <taxon>Pezizomycotina</taxon>
        <taxon>Leotiomycetes</taxon>
        <taxon>Helotiales</taxon>
        <taxon>Sclerotiniaceae</taxon>
        <taxon>Sclerotinia</taxon>
    </lineage>
</organism>
<dbReference type="EMBL" id="JAPEIS010000006">
    <property type="protein sequence ID" value="KAJ8065117.1"/>
    <property type="molecule type" value="Genomic_DNA"/>
</dbReference>
<evidence type="ECO:0000313" key="1">
    <source>
        <dbReference type="EMBL" id="KAJ8065117.1"/>
    </source>
</evidence>
<sequence>MLRSRASRVSTMPSSCQLLVAFHAVLILRTTNLTTISHSVDLAAVPSHTPTTNLSRLSISSYIHDAGGGLHKRKYYMTNKVSTSSFHQTHRRIPLYIFAEIIHLATLSTSSHNMALVNKIDI</sequence>
<name>A0A9X0DKM8_9HELO</name>
<evidence type="ECO:0000313" key="2">
    <source>
        <dbReference type="Proteomes" id="UP001152300"/>
    </source>
</evidence>
<reference evidence="1" key="1">
    <citation type="submission" date="2022-11" db="EMBL/GenBank/DDBJ databases">
        <title>Genome Resource of Sclerotinia nivalis Strain SnTB1, a Plant Pathogen Isolated from American Ginseng.</title>
        <authorList>
            <person name="Fan S."/>
        </authorList>
    </citation>
    <scope>NUCLEOTIDE SEQUENCE</scope>
    <source>
        <strain evidence="1">SnTB1</strain>
    </source>
</reference>
<keyword evidence="2" id="KW-1185">Reference proteome</keyword>
<accession>A0A9X0DKM8</accession>
<proteinExistence type="predicted"/>
<dbReference type="AlphaFoldDB" id="A0A9X0DKM8"/>
<protein>
    <submittedName>
        <fullName evidence="1">Uncharacterized protein</fullName>
    </submittedName>
</protein>
<comment type="caution">
    <text evidence="1">The sequence shown here is derived from an EMBL/GenBank/DDBJ whole genome shotgun (WGS) entry which is preliminary data.</text>
</comment>